<keyword evidence="6" id="KW-0969">Cilium</keyword>
<dbReference type="Proteomes" id="UP000092884">
    <property type="component" value="Chromosome"/>
</dbReference>
<dbReference type="GO" id="GO:0006417">
    <property type="term" value="P:regulation of translation"/>
    <property type="evidence" value="ECO:0007669"/>
    <property type="project" value="UniProtKB-KW"/>
</dbReference>
<protein>
    <recommendedName>
        <fullName evidence="5">Flagellar assembly factor FliW</fullName>
    </recommendedName>
</protein>
<keyword evidence="4 5" id="KW-0143">Chaperone</keyword>
<dbReference type="Pfam" id="PF02623">
    <property type="entry name" value="FliW"/>
    <property type="match status" value="1"/>
</dbReference>
<dbReference type="EMBL" id="CP016503">
    <property type="protein sequence ID" value="ANV98744.1"/>
    <property type="molecule type" value="Genomic_DNA"/>
</dbReference>
<comment type="function">
    <text evidence="5">Acts as an anti-CsrA protein, binds CsrA and prevents it from repressing translation of its target genes, one of which is flagellin. Binds to flagellin and participates in the assembly of the flagellum.</text>
</comment>
<organism evidence="6 7">
    <name type="scientific">Helicobacter enhydrae</name>
    <dbReference type="NCBI Taxonomy" id="222136"/>
    <lineage>
        <taxon>Bacteria</taxon>
        <taxon>Pseudomonadati</taxon>
        <taxon>Campylobacterota</taxon>
        <taxon>Epsilonproteobacteria</taxon>
        <taxon>Campylobacterales</taxon>
        <taxon>Helicobacteraceae</taxon>
        <taxon>Helicobacter</taxon>
    </lineage>
</organism>
<gene>
    <name evidence="5" type="primary">fliW</name>
    <name evidence="6" type="ORF">BBW65_02995</name>
</gene>
<reference evidence="7" key="1">
    <citation type="submission" date="2016-07" db="EMBL/GenBank/DDBJ databases">
        <authorList>
            <person name="Florea S."/>
            <person name="Webb J.S."/>
            <person name="Jaromczyk J."/>
            <person name="Schardl C.L."/>
        </authorList>
    </citation>
    <scope>NUCLEOTIDE SEQUENCE [LARGE SCALE GENOMIC DNA]</scope>
    <source>
        <strain evidence="7">MIT 01-6242</strain>
    </source>
</reference>
<keyword evidence="7" id="KW-1185">Reference proteome</keyword>
<evidence type="ECO:0000256" key="2">
    <source>
        <dbReference type="ARBA" id="ARBA00022795"/>
    </source>
</evidence>
<evidence type="ECO:0000256" key="5">
    <source>
        <dbReference type="HAMAP-Rule" id="MF_01185"/>
    </source>
</evidence>
<dbReference type="HAMAP" id="MF_01185">
    <property type="entry name" value="FliW"/>
    <property type="match status" value="1"/>
</dbReference>
<keyword evidence="2 5" id="KW-1005">Bacterial flagellum biogenesis</keyword>
<dbReference type="STRING" id="222136.BBW65_02995"/>
<dbReference type="OrthoDB" id="5372942at2"/>
<dbReference type="AlphaFoldDB" id="A0A1B1U7I2"/>
<keyword evidence="6" id="KW-0966">Cell projection</keyword>
<dbReference type="InterPro" id="IPR003775">
    <property type="entry name" value="Flagellar_assembly_factor_FliW"/>
</dbReference>
<dbReference type="NCBIfam" id="NF009790">
    <property type="entry name" value="PRK13282.1"/>
    <property type="match status" value="1"/>
</dbReference>
<accession>A0A1B1U7I2</accession>
<sequence>MVFEVKSPILGFEDVSKMRLEKIDDLFMKLSNSEDSSPIFTLINPFALRAYDFEIPTALELLLDIKSQEDILVGNIMVLHTPSKDSTINFIAPVIFNVKNKTMAQVVLDSAKYPQYGIAEPISAYGNFDDTEESQQ</sequence>
<keyword evidence="6" id="KW-0282">Flagellum</keyword>
<dbReference type="PANTHER" id="PTHR39190:SF1">
    <property type="entry name" value="FLAGELLAR ASSEMBLY FACTOR FLIW"/>
    <property type="match status" value="1"/>
</dbReference>
<dbReference type="RefSeq" id="WP_066341783.1">
    <property type="nucleotide sequence ID" value="NZ_CP016503.1"/>
</dbReference>
<comment type="subunit">
    <text evidence="5">Interacts with translational regulator CsrA and flagellin(s).</text>
</comment>
<keyword evidence="3 5" id="KW-0810">Translation regulation</keyword>
<dbReference type="PANTHER" id="PTHR39190">
    <property type="entry name" value="FLAGELLAR ASSEMBLY FACTOR FLIW"/>
    <property type="match status" value="1"/>
</dbReference>
<comment type="subcellular location">
    <subcellularLocation>
        <location evidence="5">Cytoplasm</location>
    </subcellularLocation>
</comment>
<dbReference type="GO" id="GO:0044780">
    <property type="term" value="P:bacterial-type flagellum assembly"/>
    <property type="evidence" value="ECO:0007669"/>
    <property type="project" value="UniProtKB-UniRule"/>
</dbReference>
<dbReference type="GO" id="GO:0005737">
    <property type="term" value="C:cytoplasm"/>
    <property type="evidence" value="ECO:0007669"/>
    <property type="project" value="UniProtKB-SubCell"/>
</dbReference>
<evidence type="ECO:0000256" key="4">
    <source>
        <dbReference type="ARBA" id="ARBA00023186"/>
    </source>
</evidence>
<dbReference type="Gene3D" id="2.30.290.10">
    <property type="entry name" value="BH3618-like"/>
    <property type="match status" value="1"/>
</dbReference>
<keyword evidence="1 5" id="KW-0963">Cytoplasm</keyword>
<comment type="similarity">
    <text evidence="5">Belongs to the FliW family.</text>
</comment>
<evidence type="ECO:0000256" key="3">
    <source>
        <dbReference type="ARBA" id="ARBA00022845"/>
    </source>
</evidence>
<dbReference type="InterPro" id="IPR024046">
    <property type="entry name" value="Flagellar_assmbl_FliW_dom_sf"/>
</dbReference>
<evidence type="ECO:0000256" key="1">
    <source>
        <dbReference type="ARBA" id="ARBA00022490"/>
    </source>
</evidence>
<dbReference type="KEGG" id="het:BBW65_02995"/>
<evidence type="ECO:0000313" key="6">
    <source>
        <dbReference type="EMBL" id="ANV98744.1"/>
    </source>
</evidence>
<evidence type="ECO:0000313" key="7">
    <source>
        <dbReference type="Proteomes" id="UP000092884"/>
    </source>
</evidence>
<dbReference type="SUPFAM" id="SSF141457">
    <property type="entry name" value="BH3618-like"/>
    <property type="match status" value="1"/>
</dbReference>
<name>A0A1B1U7I2_9HELI</name>
<proteinExistence type="inferred from homology"/>